<protein>
    <recommendedName>
        <fullName evidence="8">Aminotransferase class I/classII large domain-containing protein</fullName>
    </recommendedName>
</protein>
<dbReference type="Pfam" id="PF00155">
    <property type="entry name" value="Aminotran_1_2"/>
    <property type="match status" value="1"/>
</dbReference>
<dbReference type="PANTHER" id="PTHR42790">
    <property type="entry name" value="AMINOTRANSFERASE"/>
    <property type="match status" value="1"/>
</dbReference>
<dbReference type="InterPro" id="IPR004839">
    <property type="entry name" value="Aminotransferase_I/II_large"/>
</dbReference>
<dbReference type="AlphaFoldDB" id="A0A0G4F7B3"/>
<evidence type="ECO:0000256" key="7">
    <source>
        <dbReference type="SAM" id="MobiDB-lite"/>
    </source>
</evidence>
<gene>
    <name evidence="9" type="ORF">Cvel_15399</name>
</gene>
<evidence type="ECO:0000259" key="8">
    <source>
        <dbReference type="Pfam" id="PF00155"/>
    </source>
</evidence>
<dbReference type="FunFam" id="3.90.1150.10:FF:000166">
    <property type="entry name" value="Kynurenine/alpha-aminoadipate aminotransferase, mitochondrial"/>
    <property type="match status" value="1"/>
</dbReference>
<feature type="domain" description="Aminotransferase class I/classII large" evidence="8">
    <location>
        <begin position="108"/>
        <end position="452"/>
    </location>
</feature>
<name>A0A0G4F7B3_9ALVE</name>
<comment type="subunit">
    <text evidence="3">Homodimer.</text>
</comment>
<dbReference type="GO" id="GO:0016212">
    <property type="term" value="F:kynurenine-oxoglutarate transaminase activity"/>
    <property type="evidence" value="ECO:0007669"/>
    <property type="project" value="TreeGrafter"/>
</dbReference>
<sequence>MKGTRLLSGSVSRQTQSLSASLSTGTGRSFSVSTSVPPPTPKPVEDYGRFTSKTSKRRKPSAIRALQPFLSIPGMISLGGGMPNPLTFPVSKINVELTDGTSLSVDTPTALQYSGSRGIGPLVEFLTELQRKEHCPPQTSNERLQVCVTNGSQDALTKTFEMILDPSEGDALIIESPTYSGTLAFLEPFGARLVEIPTDGEGMVTSALRERLDGWDEARDGKKPRAVYTVPTGSNPTGVSMSEERRRDLYSIAQDHNLLIVEDDPYHFLQFSGKRKKSIFSLDTDGRVIRFDSFSKLVSAGIRMGFASGPRQLIERLELHMQATELHASGVSQGVLAALLLHWGHEGFEAHVGRVAEFYRQRRDAFVKHAETHLAGKIRFEVPDAGMFVWMELLAPEGLEDATDLIKSKAVEGKVLLLPGSCFFPGERKSRFVRAAFSTASSEQMEEALKRLSALLS</sequence>
<proteinExistence type="inferred from homology"/>
<organism evidence="9">
    <name type="scientific">Chromera velia CCMP2878</name>
    <dbReference type="NCBI Taxonomy" id="1169474"/>
    <lineage>
        <taxon>Eukaryota</taxon>
        <taxon>Sar</taxon>
        <taxon>Alveolata</taxon>
        <taxon>Colpodellida</taxon>
        <taxon>Chromeraceae</taxon>
        <taxon>Chromera</taxon>
    </lineage>
</organism>
<dbReference type="GO" id="GO:0030170">
    <property type="term" value="F:pyridoxal phosphate binding"/>
    <property type="evidence" value="ECO:0007669"/>
    <property type="project" value="InterPro"/>
</dbReference>
<evidence type="ECO:0000256" key="2">
    <source>
        <dbReference type="ARBA" id="ARBA00007441"/>
    </source>
</evidence>
<dbReference type="CDD" id="cd00609">
    <property type="entry name" value="AAT_like"/>
    <property type="match status" value="1"/>
</dbReference>
<evidence type="ECO:0000256" key="4">
    <source>
        <dbReference type="ARBA" id="ARBA00022576"/>
    </source>
</evidence>
<evidence type="ECO:0000256" key="6">
    <source>
        <dbReference type="ARBA" id="ARBA00022898"/>
    </source>
</evidence>
<keyword evidence="5" id="KW-0808">Transferase</keyword>
<dbReference type="InterPro" id="IPR015421">
    <property type="entry name" value="PyrdxlP-dep_Trfase_major"/>
</dbReference>
<feature type="compositionally biased region" description="Polar residues" evidence="7">
    <location>
        <begin position="7"/>
        <end position="30"/>
    </location>
</feature>
<dbReference type="SUPFAM" id="SSF53383">
    <property type="entry name" value="PLP-dependent transferases"/>
    <property type="match status" value="1"/>
</dbReference>
<feature type="region of interest" description="Disordered" evidence="7">
    <location>
        <begin position="1"/>
        <end position="60"/>
    </location>
</feature>
<dbReference type="PhylomeDB" id="A0A0G4F7B3"/>
<dbReference type="PANTHER" id="PTHR42790:SF19">
    <property type="entry name" value="KYNURENINE_ALPHA-AMINOADIPATE AMINOTRANSFERASE, MITOCHONDRIAL"/>
    <property type="match status" value="1"/>
</dbReference>
<dbReference type="InterPro" id="IPR050859">
    <property type="entry name" value="Class-I_PLP-dep_aminotransf"/>
</dbReference>
<dbReference type="Gene3D" id="3.40.640.10">
    <property type="entry name" value="Type I PLP-dependent aspartate aminotransferase-like (Major domain)"/>
    <property type="match status" value="1"/>
</dbReference>
<evidence type="ECO:0000313" key="9">
    <source>
        <dbReference type="EMBL" id="CEM07902.1"/>
    </source>
</evidence>
<dbReference type="GO" id="GO:1901605">
    <property type="term" value="P:alpha-amino acid metabolic process"/>
    <property type="evidence" value="ECO:0007669"/>
    <property type="project" value="TreeGrafter"/>
</dbReference>
<dbReference type="EMBL" id="CDMZ01000152">
    <property type="protein sequence ID" value="CEM07902.1"/>
    <property type="molecule type" value="Genomic_DNA"/>
</dbReference>
<evidence type="ECO:0000256" key="1">
    <source>
        <dbReference type="ARBA" id="ARBA00001933"/>
    </source>
</evidence>
<evidence type="ECO:0000256" key="5">
    <source>
        <dbReference type="ARBA" id="ARBA00022679"/>
    </source>
</evidence>
<reference evidence="9" key="1">
    <citation type="submission" date="2014-11" db="EMBL/GenBank/DDBJ databases">
        <authorList>
            <person name="Otto D Thomas"/>
            <person name="Naeem Raeece"/>
        </authorList>
    </citation>
    <scope>NUCLEOTIDE SEQUENCE</scope>
</reference>
<accession>A0A0G4F7B3</accession>
<comment type="similarity">
    <text evidence="2">Belongs to the class-I pyridoxal-phosphate-dependent aminotransferase family.</text>
</comment>
<comment type="cofactor">
    <cofactor evidence="1">
        <name>pyridoxal 5'-phosphate</name>
        <dbReference type="ChEBI" id="CHEBI:597326"/>
    </cofactor>
</comment>
<dbReference type="InterPro" id="IPR015424">
    <property type="entry name" value="PyrdxlP-dep_Trfase"/>
</dbReference>
<evidence type="ECO:0000256" key="3">
    <source>
        <dbReference type="ARBA" id="ARBA00011738"/>
    </source>
</evidence>
<dbReference type="FunFam" id="3.40.640.10:FF:000053">
    <property type="entry name" value="Aminotransferase, class I"/>
    <property type="match status" value="1"/>
</dbReference>
<keyword evidence="4" id="KW-0032">Aminotransferase</keyword>
<dbReference type="VEuPathDB" id="CryptoDB:Cvel_15399"/>
<keyword evidence="6" id="KW-0663">Pyridoxal phosphate</keyword>